<reference evidence="10" key="1">
    <citation type="submission" date="2025-08" db="UniProtKB">
        <authorList>
            <consortium name="Ensembl"/>
        </authorList>
    </citation>
    <scope>IDENTIFICATION</scope>
</reference>
<evidence type="ECO:0000256" key="3">
    <source>
        <dbReference type="ARBA" id="ARBA00007035"/>
    </source>
</evidence>
<dbReference type="Proteomes" id="UP000261580">
    <property type="component" value="Unassembled WGS sequence"/>
</dbReference>
<name>A0A3Q4IC50_NEOBR</name>
<dbReference type="GeneTree" id="ENSGT00940000173491"/>
<feature type="domain" description="Cytochrome c oxidase assembly factor 3 mitochondrial coiled-coil" evidence="9">
    <location>
        <begin position="65"/>
        <end position="110"/>
    </location>
</feature>
<comment type="function">
    <text evidence="8">Required for assembly of cytochrome c oxidase (complex IV).</text>
</comment>
<keyword evidence="5 8" id="KW-1133">Transmembrane helix</keyword>
<keyword evidence="8" id="KW-0999">Mitochondrion inner membrane</keyword>
<protein>
    <recommendedName>
        <fullName evidence="8">Cytochrome c oxidase assembly factor 3</fullName>
    </recommendedName>
</protein>
<dbReference type="Pfam" id="PF09813">
    <property type="entry name" value="Coa3_cc"/>
    <property type="match status" value="1"/>
</dbReference>
<evidence type="ECO:0000256" key="7">
    <source>
        <dbReference type="ARBA" id="ARBA00023136"/>
    </source>
</evidence>
<dbReference type="Bgee" id="ENSNBRG00000024310">
    <property type="expression patterns" value="Expressed in skeletal muscle tissue and 6 other cell types or tissues"/>
</dbReference>
<dbReference type="GO" id="GO:0033617">
    <property type="term" value="P:mitochondrial respiratory chain complex IV assembly"/>
    <property type="evidence" value="ECO:0007669"/>
    <property type="project" value="UniProtKB-UniRule"/>
</dbReference>
<evidence type="ECO:0000313" key="11">
    <source>
        <dbReference type="Proteomes" id="UP000261580"/>
    </source>
</evidence>
<dbReference type="OMA" id="YWKKNAL"/>
<dbReference type="InterPro" id="IPR041752">
    <property type="entry name" value="Coa3"/>
</dbReference>
<feature type="transmembrane region" description="Helical" evidence="8">
    <location>
        <begin position="76"/>
        <end position="96"/>
    </location>
</feature>
<evidence type="ECO:0000256" key="8">
    <source>
        <dbReference type="RuleBase" id="RU367056"/>
    </source>
</evidence>
<evidence type="ECO:0000256" key="4">
    <source>
        <dbReference type="ARBA" id="ARBA00022692"/>
    </source>
</evidence>
<reference evidence="10" key="2">
    <citation type="submission" date="2025-09" db="UniProtKB">
        <authorList>
            <consortium name="Ensembl"/>
        </authorList>
    </citation>
    <scope>IDENTIFICATION</scope>
</reference>
<evidence type="ECO:0000313" key="10">
    <source>
        <dbReference type="Ensembl" id="ENSNBRP00000032023.1"/>
    </source>
</evidence>
<dbReference type="GO" id="GO:0005743">
    <property type="term" value="C:mitochondrial inner membrane"/>
    <property type="evidence" value="ECO:0007669"/>
    <property type="project" value="UniProtKB-UniRule"/>
</dbReference>
<keyword evidence="7 8" id="KW-0472">Membrane</keyword>
<evidence type="ECO:0000256" key="2">
    <source>
        <dbReference type="ARBA" id="ARBA00004304"/>
    </source>
</evidence>
<dbReference type="PANTHER" id="PTHR15642">
    <property type="entry name" value="CYTOCHROME C OXIDASE ASSEMBLY FACTOR 3, MITOCHONDRIAL"/>
    <property type="match status" value="1"/>
</dbReference>
<keyword evidence="4 8" id="KW-0812">Transmembrane</keyword>
<sequence length="125" mass="14244">MHYFAVSQSQINNIRKKKGRSGLRNTFLSSSEQFKEAMSKKGADKPRLTAAEEQLLRHRKNLDFWKKNAAQIRTRNLLTGLSIGAFVVGIFSYTILSVKQERIVEELDEEARIHIIRGPRTGANS</sequence>
<evidence type="ECO:0000256" key="1">
    <source>
        <dbReference type="ARBA" id="ARBA00003429"/>
    </source>
</evidence>
<evidence type="ECO:0000259" key="9">
    <source>
        <dbReference type="Pfam" id="PF09813"/>
    </source>
</evidence>
<keyword evidence="11" id="KW-1185">Reference proteome</keyword>
<keyword evidence="6 8" id="KW-0496">Mitochondrion</keyword>
<dbReference type="AlphaFoldDB" id="A0A3Q4IC50"/>
<comment type="similarity">
    <text evidence="3 8">Belongs to the COA3 family.</text>
</comment>
<organism evidence="10 11">
    <name type="scientific">Neolamprologus brichardi</name>
    <name type="common">Fairy cichlid</name>
    <name type="synonym">Lamprologus brichardi</name>
    <dbReference type="NCBI Taxonomy" id="32507"/>
    <lineage>
        <taxon>Eukaryota</taxon>
        <taxon>Metazoa</taxon>
        <taxon>Chordata</taxon>
        <taxon>Craniata</taxon>
        <taxon>Vertebrata</taxon>
        <taxon>Euteleostomi</taxon>
        <taxon>Actinopterygii</taxon>
        <taxon>Neopterygii</taxon>
        <taxon>Teleostei</taxon>
        <taxon>Neoteleostei</taxon>
        <taxon>Acanthomorphata</taxon>
        <taxon>Ovalentaria</taxon>
        <taxon>Cichlomorphae</taxon>
        <taxon>Cichliformes</taxon>
        <taxon>Cichlidae</taxon>
        <taxon>African cichlids</taxon>
        <taxon>Pseudocrenilabrinae</taxon>
        <taxon>Lamprologini</taxon>
        <taxon>Neolamprologus</taxon>
    </lineage>
</organism>
<comment type="subcellular location">
    <subcellularLocation>
        <location evidence="2">Mitochondrion membrane</location>
        <topology evidence="2">Single-pass membrane protein</topology>
    </subcellularLocation>
</comment>
<evidence type="ECO:0000256" key="6">
    <source>
        <dbReference type="ARBA" id="ARBA00023128"/>
    </source>
</evidence>
<comment type="subunit">
    <text evidence="8">Component of 250-400 kDa complexes called cytochrome oxidase assembly intermediates or COA complexes.</text>
</comment>
<dbReference type="InterPro" id="IPR018628">
    <property type="entry name" value="Coa3_CC"/>
</dbReference>
<evidence type="ECO:0000256" key="5">
    <source>
        <dbReference type="ARBA" id="ARBA00022989"/>
    </source>
</evidence>
<proteinExistence type="inferred from homology"/>
<dbReference type="STRING" id="32507.ENSNBRP00000032023"/>
<accession>A0A3Q4IC50</accession>
<dbReference type="Ensembl" id="ENSNBRT00000032831.1">
    <property type="protein sequence ID" value="ENSNBRP00000032023.1"/>
    <property type="gene ID" value="ENSNBRG00000024310.1"/>
</dbReference>
<comment type="function">
    <text evidence="1">Core component of the MITRAC (mitochondrial translation regulation assembly intermediate of cytochrome c oxidase complex) complex, that regulates cytochrome c oxidase assembly. MITRAC complexes regulate both translation of mitochondrial encoded components and assembly of nuclear-encoded components imported in mitochondrion. Required for efficient translation of MT-CO1 and mitochondrial respiratory chain complex IV assembly.</text>
</comment>
<dbReference type="PANTHER" id="PTHR15642:SF3">
    <property type="entry name" value="CYTOCHROME C OXIDASE ASSEMBLY FACTOR 3 HOMOLOG, MITOCHONDRIAL"/>
    <property type="match status" value="1"/>
</dbReference>